<accession>R4JDW5</accession>
<evidence type="ECO:0008006" key="3">
    <source>
        <dbReference type="Google" id="ProtNLM"/>
    </source>
</evidence>
<reference evidence="1 2" key="1">
    <citation type="submission" date="2013-02" db="EMBL/GenBank/DDBJ databases">
        <authorList>
            <person name="Lukaszewicz M."/>
            <person name="Biegalska A."/>
            <person name="Krasowska A."/>
        </authorList>
    </citation>
    <scope>NUCLEOTIDE SEQUENCE [LARGE SCALE GENOMIC DNA]</scope>
</reference>
<keyword evidence="2" id="KW-1185">Reference proteome</keyword>
<dbReference type="EMBL" id="KC699836">
    <property type="protein sequence ID" value="AGK86967.1"/>
    <property type="molecule type" value="Genomic_DNA"/>
</dbReference>
<proteinExistence type="predicted"/>
<sequence>MTRDVEKEQEQILNGTRFMVNTNESKGVFLRDVDKLMHQYRNLRLSVFNLYKDRLPDPISQEELKSYIDEQFVRLVKEYDINGPVDFPGYIKTKLNYRVKHSYIKGEHRDRKRVFIPKNDFDITNLLEKNSMTDEELDYYEVLEYTLQDVRFSDLDKEVLYYILQEMPDGQIEKKVKDNHRNERVSSNDIRDAIKNVQMFIKTRLEEALKDD</sequence>
<dbReference type="Proteomes" id="UP000258501">
    <property type="component" value="Segment"/>
</dbReference>
<evidence type="ECO:0000313" key="1">
    <source>
        <dbReference type="EMBL" id="AGK86967.1"/>
    </source>
</evidence>
<gene>
    <name evidence="1" type="ORF">SIOphi_00795</name>
</gene>
<dbReference type="OrthoDB" id="15139at10239"/>
<name>R4JDW5_9CAUD</name>
<evidence type="ECO:0000313" key="2">
    <source>
        <dbReference type="Proteomes" id="UP000258501"/>
    </source>
</evidence>
<organism evidence="1 2">
    <name type="scientific">Bacillus phage SIOphi</name>
    <dbReference type="NCBI Taxonomy" id="1285382"/>
    <lineage>
        <taxon>Viruses</taxon>
        <taxon>Duplodnaviria</taxon>
        <taxon>Heunggongvirae</taxon>
        <taxon>Uroviricota</taxon>
        <taxon>Caudoviricetes</taxon>
        <taxon>Herelleviridae</taxon>
        <taxon>Bastillevirinae</taxon>
        <taxon>Siophivirus</taxon>
        <taxon>Siophivirus SIOphi</taxon>
    </lineage>
</organism>
<protein>
    <recommendedName>
        <fullName evidence="3">RNA polymerase sigma factor</fullName>
    </recommendedName>
</protein>